<evidence type="ECO:0000259" key="5">
    <source>
        <dbReference type="Pfam" id="PF04198"/>
    </source>
</evidence>
<reference evidence="7 8" key="1">
    <citation type="submission" date="2016-10" db="EMBL/GenBank/DDBJ databases">
        <authorList>
            <person name="Varghese N."/>
            <person name="Submissions S."/>
        </authorList>
    </citation>
    <scope>NUCLEOTIDE SEQUENCE [LARGE SCALE GENOMIC DNA]</scope>
    <source>
        <strain evidence="7 8">DSM 13796</strain>
    </source>
</reference>
<dbReference type="InterPro" id="IPR036390">
    <property type="entry name" value="WH_DNA-bd_sf"/>
</dbReference>
<dbReference type="Proteomes" id="UP000182762">
    <property type="component" value="Unassembled WGS sequence"/>
</dbReference>
<sequence length="343" mass="38148">MYSIIQLQKKLIPDLLPLLERRYQILLYIRLMQPIGRRNLAVSLNITERVLRGEVTFLKEQNLIHVQATGMTLTHEGETLLTQLEDSMKEVSGASLLEKTIKEAFSLSEVIVVSGDSDLSPWVKKEMGRASVACLKKYLAPEENIVAVTGGTTLASVAEMMTPHVKNHKITFVPARGGLGENVKNQANTICAKMAERSSQDYRLLHVPDQLSDDTYRSMIEEPLIQNMLHLIRSSNIILHGIGEAMTMAKRRQTSESDLNKIKNGHAVGEAFGYYFDQNGKIVHKVKTIGIQLDDLNHNKYVIAVAGGSTKAKAIKAFLNQARNSILITDEGAAKELARDLIF</sequence>
<evidence type="ECO:0000256" key="4">
    <source>
        <dbReference type="ARBA" id="ARBA00023163"/>
    </source>
</evidence>
<dbReference type="Pfam" id="PF21715">
    <property type="entry name" value="CggR_N"/>
    <property type="match status" value="1"/>
</dbReference>
<comment type="similarity">
    <text evidence="1">Belongs to the SorC transcriptional regulatory family.</text>
</comment>
<keyword evidence="4" id="KW-0804">Transcription</keyword>
<evidence type="ECO:0000256" key="2">
    <source>
        <dbReference type="ARBA" id="ARBA00023015"/>
    </source>
</evidence>
<dbReference type="Gene3D" id="1.10.10.10">
    <property type="entry name" value="Winged helix-like DNA-binding domain superfamily/Winged helix DNA-binding domain"/>
    <property type="match status" value="1"/>
</dbReference>
<dbReference type="RefSeq" id="WP_061804677.1">
    <property type="nucleotide sequence ID" value="NZ_FOXX01000005.1"/>
</dbReference>
<organism evidence="7 8">
    <name type="scientific">Priestia endophytica DSM 13796</name>
    <dbReference type="NCBI Taxonomy" id="1121089"/>
    <lineage>
        <taxon>Bacteria</taxon>
        <taxon>Bacillati</taxon>
        <taxon>Bacillota</taxon>
        <taxon>Bacilli</taxon>
        <taxon>Bacillales</taxon>
        <taxon>Bacillaceae</taxon>
        <taxon>Priestia</taxon>
    </lineage>
</organism>
<keyword evidence="3" id="KW-0238">DNA-binding</keyword>
<protein>
    <submittedName>
        <fullName evidence="7">Central glycolytic genes regulator</fullName>
    </submittedName>
</protein>
<evidence type="ECO:0000256" key="1">
    <source>
        <dbReference type="ARBA" id="ARBA00010466"/>
    </source>
</evidence>
<evidence type="ECO:0000313" key="7">
    <source>
        <dbReference type="EMBL" id="SFQ62023.1"/>
    </source>
</evidence>
<dbReference type="SUPFAM" id="SSF100950">
    <property type="entry name" value="NagB/RpiA/CoA transferase-like"/>
    <property type="match status" value="1"/>
</dbReference>
<dbReference type="GeneID" id="93711030"/>
<dbReference type="EMBL" id="FOXX01000005">
    <property type="protein sequence ID" value="SFQ62023.1"/>
    <property type="molecule type" value="Genomic_DNA"/>
</dbReference>
<comment type="caution">
    <text evidence="7">The sequence shown here is derived from an EMBL/GenBank/DDBJ whole genome shotgun (WGS) entry which is preliminary data.</text>
</comment>
<feature type="domain" description="CggR N-terminal DNA binding" evidence="6">
    <location>
        <begin position="19"/>
        <end position="88"/>
    </location>
</feature>
<feature type="domain" description="Sugar-binding" evidence="5">
    <location>
        <begin position="90"/>
        <end position="337"/>
    </location>
</feature>
<evidence type="ECO:0000313" key="8">
    <source>
        <dbReference type="Proteomes" id="UP000182762"/>
    </source>
</evidence>
<dbReference type="InterPro" id="IPR036388">
    <property type="entry name" value="WH-like_DNA-bd_sf"/>
</dbReference>
<proteinExistence type="inferred from homology"/>
<dbReference type="Pfam" id="PF04198">
    <property type="entry name" value="Sugar-bind"/>
    <property type="match status" value="1"/>
</dbReference>
<keyword evidence="8" id="KW-1185">Reference proteome</keyword>
<keyword evidence="2" id="KW-0805">Transcription regulation</keyword>
<evidence type="ECO:0000259" key="6">
    <source>
        <dbReference type="Pfam" id="PF21715"/>
    </source>
</evidence>
<dbReference type="InterPro" id="IPR048715">
    <property type="entry name" value="CggR_N"/>
</dbReference>
<gene>
    <name evidence="7" type="ORF">SAMN02745910_02378</name>
</gene>
<evidence type="ECO:0000256" key="3">
    <source>
        <dbReference type="ARBA" id="ARBA00023125"/>
    </source>
</evidence>
<dbReference type="PANTHER" id="PTHR34294:SF5">
    <property type="entry name" value="CENTRAL GLYCOLYTIC GENES REGULATOR"/>
    <property type="match status" value="1"/>
</dbReference>
<dbReference type="InterPro" id="IPR007324">
    <property type="entry name" value="Sugar-bd_dom_put"/>
</dbReference>
<dbReference type="InterPro" id="IPR051054">
    <property type="entry name" value="SorC_transcr_regulators"/>
</dbReference>
<dbReference type="PANTHER" id="PTHR34294">
    <property type="entry name" value="TRANSCRIPTIONAL REGULATOR-RELATED"/>
    <property type="match status" value="1"/>
</dbReference>
<accession>A0A1I6A084</accession>
<dbReference type="Gene3D" id="3.40.50.1360">
    <property type="match status" value="1"/>
</dbReference>
<dbReference type="InterPro" id="IPR037171">
    <property type="entry name" value="NagB/RpiA_transferase-like"/>
</dbReference>
<name>A0A1I6A084_9BACI</name>
<dbReference type="SUPFAM" id="SSF46785">
    <property type="entry name" value="Winged helix' DNA-binding domain"/>
    <property type="match status" value="1"/>
</dbReference>